<evidence type="ECO:0000313" key="5">
    <source>
        <dbReference type="Proteomes" id="UP001146120"/>
    </source>
</evidence>
<feature type="region of interest" description="Disordered" evidence="2">
    <location>
        <begin position="119"/>
        <end position="181"/>
    </location>
</feature>
<organism evidence="4 5">
    <name type="scientific">Lagenidium giganteum</name>
    <dbReference type="NCBI Taxonomy" id="4803"/>
    <lineage>
        <taxon>Eukaryota</taxon>
        <taxon>Sar</taxon>
        <taxon>Stramenopiles</taxon>
        <taxon>Oomycota</taxon>
        <taxon>Peronosporomycetes</taxon>
        <taxon>Pythiales</taxon>
        <taxon>Pythiaceae</taxon>
    </lineage>
</organism>
<dbReference type="InterPro" id="IPR007527">
    <property type="entry name" value="Znf_SWIM"/>
</dbReference>
<evidence type="ECO:0000313" key="4">
    <source>
        <dbReference type="EMBL" id="DAZ98215.1"/>
    </source>
</evidence>
<dbReference type="GO" id="GO:0008270">
    <property type="term" value="F:zinc ion binding"/>
    <property type="evidence" value="ECO:0007669"/>
    <property type="project" value="UniProtKB-KW"/>
</dbReference>
<keyword evidence="1" id="KW-0479">Metal-binding</keyword>
<feature type="region of interest" description="Disordered" evidence="2">
    <location>
        <begin position="295"/>
        <end position="321"/>
    </location>
</feature>
<dbReference type="EMBL" id="DAKRPA010000113">
    <property type="protein sequence ID" value="DAZ98215.1"/>
    <property type="molecule type" value="Genomic_DNA"/>
</dbReference>
<accession>A0AAV2YW52</accession>
<dbReference type="AlphaFoldDB" id="A0AAV2YW52"/>
<evidence type="ECO:0000256" key="2">
    <source>
        <dbReference type="SAM" id="MobiDB-lite"/>
    </source>
</evidence>
<feature type="compositionally biased region" description="Polar residues" evidence="2">
    <location>
        <begin position="814"/>
        <end position="824"/>
    </location>
</feature>
<protein>
    <recommendedName>
        <fullName evidence="3">SWIM-type domain-containing protein</fullName>
    </recommendedName>
</protein>
<sequence length="898" mass="98649">MAARPFRGQVFPSVPHAVAAVQAFAQRVQQRSVQLLPTMQLDDATVLLACENRPMCPWQVELSRLNASNEWEVSGVQLEHGNCPDANAHQQHRRPQQPHAPMDGRQHVYAAGFSAASDLQRPQQQRCANGSMSLQHTQAPSATASTATLAQAAFDSPGRSSDPTHGHSDGHATIITPSLPPQAVTWDKDGLILNTNMRWVSAKEASRAVNDYALFVQRKRARMDKKTSGGRNKKYVCSCAQCGWFVRLIKVAKAENWKISSMQLAHAPECTGEAQPSARQLADMHAFRDAVQSANSNIKHRKAKGSHGDDPRGTNSENAAPNTKDLVLDAVDLGVKIPVRLAYRAKKLLMQKSSNVSNSISALMQGDASVDGSDKIVESYKMLPSLLQKFSDKNPGSAVCLKKDERGRFKSAFVLPTPLSDLLPSLQNVFGLEIIRCGGPGESSRYSGYVIVFLGKDGNLEFRTIAFGLIPLADTEHVCWFLRSLQTSGLLLKEVAVFIGHDQTGALAALRKEYPRVKPMFAAESFIHSLEERFPAVSKVNMQFIRDRLEQACVAETADTFYRVLDQIEDVFPDAGAFLKSFDPAHWALHANPVVRSYHWISTGFREYLREELGDYGPVPRSARAEARLKIADKDESSEVDADDSSTPRQVRVAELQQMVPLEIVYHLLRYFLSVEVGRKASIVNQMAAAPSSGVHTSGRTTIHLTPGAEKLFRSELFQSEYIKVRPCENKVAFTCKRLMSSASGGPSNGNFRVNLEDGTCSCMTMYQLGIPCRHLIATAHVFRDEQAVLNTCDPVYSMAIYRRSVQDPDKHGSVSQRMPSLNELTRDSSILPPLRPALSSTAAADAQPTSLKRSHEAMSMSDASESMTAEAPQIQALGTVDQSLDSSSTDALTDFVV</sequence>
<feature type="compositionally biased region" description="Polar residues" evidence="2">
    <location>
        <begin position="120"/>
        <end position="136"/>
    </location>
</feature>
<dbReference type="Proteomes" id="UP001146120">
    <property type="component" value="Unassembled WGS sequence"/>
</dbReference>
<feature type="compositionally biased region" description="Low complexity" evidence="2">
    <location>
        <begin position="137"/>
        <end position="153"/>
    </location>
</feature>
<reference evidence="4" key="2">
    <citation type="journal article" date="2023" name="Microbiol Resour">
        <title>Decontamination and Annotation of the Draft Genome Sequence of the Oomycete Lagenidium giganteum ARSEF 373.</title>
        <authorList>
            <person name="Morgan W.R."/>
            <person name="Tartar A."/>
        </authorList>
    </citation>
    <scope>NUCLEOTIDE SEQUENCE</scope>
    <source>
        <strain evidence="4">ARSEF 373</strain>
    </source>
</reference>
<keyword evidence="1" id="KW-0863">Zinc-finger</keyword>
<name>A0AAV2YW52_9STRA</name>
<reference evidence="4" key="1">
    <citation type="submission" date="2022-11" db="EMBL/GenBank/DDBJ databases">
        <authorList>
            <person name="Morgan W.R."/>
            <person name="Tartar A."/>
        </authorList>
    </citation>
    <scope>NUCLEOTIDE SEQUENCE</scope>
    <source>
        <strain evidence="4">ARSEF 373</strain>
    </source>
</reference>
<feature type="compositionally biased region" description="Low complexity" evidence="2">
    <location>
        <begin position="858"/>
        <end position="872"/>
    </location>
</feature>
<dbReference type="PANTHER" id="PTHR31973">
    <property type="entry name" value="POLYPROTEIN, PUTATIVE-RELATED"/>
    <property type="match status" value="1"/>
</dbReference>
<keyword evidence="1" id="KW-0862">Zinc</keyword>
<feature type="region of interest" description="Disordered" evidence="2">
    <location>
        <begin position="879"/>
        <end position="898"/>
    </location>
</feature>
<feature type="region of interest" description="Disordered" evidence="2">
    <location>
        <begin position="808"/>
        <end position="874"/>
    </location>
</feature>
<dbReference type="PANTHER" id="PTHR31973:SF187">
    <property type="entry name" value="MUTATOR TRANSPOSASE MUDRA PROTEIN"/>
    <property type="match status" value="1"/>
</dbReference>
<feature type="compositionally biased region" description="Low complexity" evidence="2">
    <location>
        <begin position="882"/>
        <end position="898"/>
    </location>
</feature>
<feature type="domain" description="SWIM-type" evidence="3">
    <location>
        <begin position="752"/>
        <end position="784"/>
    </location>
</feature>
<gene>
    <name evidence="4" type="ORF">N0F65_005347</name>
</gene>
<evidence type="ECO:0000256" key="1">
    <source>
        <dbReference type="PROSITE-ProRule" id="PRU00325"/>
    </source>
</evidence>
<evidence type="ECO:0000259" key="3">
    <source>
        <dbReference type="PROSITE" id="PS50966"/>
    </source>
</evidence>
<dbReference type="PROSITE" id="PS50966">
    <property type="entry name" value="ZF_SWIM"/>
    <property type="match status" value="1"/>
</dbReference>
<dbReference type="Pfam" id="PF04434">
    <property type="entry name" value="SWIM"/>
    <property type="match status" value="1"/>
</dbReference>
<keyword evidence="5" id="KW-1185">Reference proteome</keyword>
<feature type="compositionally biased region" description="Polar residues" evidence="2">
    <location>
        <begin position="839"/>
        <end position="852"/>
    </location>
</feature>
<proteinExistence type="predicted"/>
<comment type="caution">
    <text evidence="4">The sequence shown here is derived from an EMBL/GenBank/DDBJ whole genome shotgun (WGS) entry which is preliminary data.</text>
</comment>